<evidence type="ECO:0000256" key="2">
    <source>
        <dbReference type="ARBA" id="ARBA00010646"/>
    </source>
</evidence>
<dbReference type="GO" id="GO:0016998">
    <property type="term" value="P:cell wall macromolecule catabolic process"/>
    <property type="evidence" value="ECO:0007669"/>
    <property type="project" value="InterPro"/>
</dbReference>
<organism evidence="4">
    <name type="scientific">uncultured Caudovirales phage</name>
    <dbReference type="NCBI Taxonomy" id="2100421"/>
    <lineage>
        <taxon>Viruses</taxon>
        <taxon>Duplodnaviria</taxon>
        <taxon>Heunggongvirae</taxon>
        <taxon>Uroviricota</taxon>
        <taxon>Caudoviricetes</taxon>
        <taxon>Peduoviridae</taxon>
        <taxon>Maltschvirus</taxon>
        <taxon>Maltschvirus maltsch</taxon>
    </lineage>
</organism>
<dbReference type="EMBL" id="LR797260">
    <property type="protein sequence ID" value="CAB4197635.1"/>
    <property type="molecule type" value="Genomic_DNA"/>
</dbReference>
<accession>A0A6J5RZ71</accession>
<proteinExistence type="inferred from homology"/>
<dbReference type="CDD" id="cd00599">
    <property type="entry name" value="GH25_muramidase"/>
    <property type="match status" value="1"/>
</dbReference>
<dbReference type="InterPro" id="IPR002053">
    <property type="entry name" value="Glyco_hydro_25"/>
</dbReference>
<evidence type="ECO:0000256" key="3">
    <source>
        <dbReference type="ARBA" id="ARBA00012732"/>
    </source>
</evidence>
<name>A0A6J5RZ71_9CAUD</name>
<gene>
    <name evidence="4" type="ORF">UFOVP1313_23</name>
</gene>
<reference evidence="4" key="1">
    <citation type="submission" date="2020-05" db="EMBL/GenBank/DDBJ databases">
        <authorList>
            <person name="Chiriac C."/>
            <person name="Salcher M."/>
            <person name="Ghai R."/>
            <person name="Kavagutti S V."/>
        </authorList>
    </citation>
    <scope>NUCLEOTIDE SEQUENCE</scope>
</reference>
<comment type="similarity">
    <text evidence="2">Belongs to the glycosyl hydrolase 25 family.</text>
</comment>
<dbReference type="GO" id="GO:0003796">
    <property type="term" value="F:lysozyme activity"/>
    <property type="evidence" value="ECO:0007669"/>
    <property type="project" value="UniProtKB-EC"/>
</dbReference>
<comment type="catalytic activity">
    <reaction evidence="1">
        <text>Hydrolysis of (1-&gt;4)-beta-linkages between N-acetylmuramic acid and N-acetyl-D-glucosamine residues in a peptidoglycan and between N-acetyl-D-glucosamine residues in chitodextrins.</text>
        <dbReference type="EC" id="3.2.1.17"/>
    </reaction>
</comment>
<evidence type="ECO:0000313" key="4">
    <source>
        <dbReference type="EMBL" id="CAB4197635.1"/>
    </source>
</evidence>
<dbReference type="EC" id="3.2.1.17" evidence="3"/>
<dbReference type="PANTHER" id="PTHR34135">
    <property type="entry name" value="LYSOZYME"/>
    <property type="match status" value="1"/>
</dbReference>
<dbReference type="GO" id="GO:0016052">
    <property type="term" value="P:carbohydrate catabolic process"/>
    <property type="evidence" value="ECO:0007669"/>
    <property type="project" value="TreeGrafter"/>
</dbReference>
<dbReference type="Gene3D" id="3.20.20.80">
    <property type="entry name" value="Glycosidases"/>
    <property type="match status" value="1"/>
</dbReference>
<dbReference type="InterPro" id="IPR017853">
    <property type="entry name" value="GH"/>
</dbReference>
<dbReference type="GO" id="GO:0009253">
    <property type="term" value="P:peptidoglycan catabolic process"/>
    <property type="evidence" value="ECO:0007669"/>
    <property type="project" value="InterPro"/>
</dbReference>
<protein>
    <recommendedName>
        <fullName evidence="3">lysozyme</fullName>
        <ecNumber evidence="3">3.2.1.17</ecNumber>
    </recommendedName>
</protein>
<dbReference type="PANTHER" id="PTHR34135:SF2">
    <property type="entry name" value="LYSOZYME"/>
    <property type="match status" value="1"/>
</dbReference>
<evidence type="ECO:0000256" key="1">
    <source>
        <dbReference type="ARBA" id="ARBA00000632"/>
    </source>
</evidence>
<dbReference type="Pfam" id="PF01183">
    <property type="entry name" value="Glyco_hydro_25"/>
    <property type="match status" value="1"/>
</dbReference>
<dbReference type="PROSITE" id="PS51904">
    <property type="entry name" value="GLYCOSYL_HYDROL_F25_2"/>
    <property type="match status" value="1"/>
</dbReference>
<dbReference type="SUPFAM" id="SSF51445">
    <property type="entry name" value="(Trans)glycosidases"/>
    <property type="match status" value="1"/>
</dbReference>
<sequence length="250" mass="28609">MSRVSRALWKRRLTYRQKRVSHWRAKGNIVKVNYWLSLVREAKHKLAPVKPLHGIDVFEGDGKIDWIRARSKGVEFVFLKCSEGGDFRDKAWTAKRVKEIRASGIPFGPYHFLRPRAGRRGEVEARFFIETARKAGWGKGDLRPVIDFEVSDLPPSQTIRYLEQAVKEVKRLTGKPPIIYTGGPFWDENGGGRNNWGCPLWLAAYVAKPNDFVPRAWKTWTIWQYTDKGGVAGVEAANVDQNLAHNLPKL</sequence>